<evidence type="ECO:0000313" key="3">
    <source>
        <dbReference type="Proteomes" id="UP000095149"/>
    </source>
</evidence>
<feature type="compositionally biased region" description="Pro residues" evidence="1">
    <location>
        <begin position="417"/>
        <end position="430"/>
    </location>
</feature>
<reference evidence="2 3" key="1">
    <citation type="submission" date="2016-06" db="EMBL/GenBank/DDBJ databases">
        <title>Evolution of pathogenesis and genome organization in the Tremellales.</title>
        <authorList>
            <person name="Cuomo C."/>
            <person name="Litvintseva A."/>
            <person name="Heitman J."/>
            <person name="Chen Y."/>
            <person name="Sun S."/>
            <person name="Springer D."/>
            <person name="Dromer F."/>
            <person name="Young S."/>
            <person name="Zeng Q."/>
            <person name="Chapman S."/>
            <person name="Gujja S."/>
            <person name="Saif S."/>
            <person name="Birren B."/>
        </authorList>
    </citation>
    <scope>NUCLEOTIDE SEQUENCE [LARGE SCALE GENOMIC DNA]</scope>
    <source>
        <strain evidence="2 3">CBS 6273</strain>
    </source>
</reference>
<feature type="compositionally biased region" description="Low complexity" evidence="1">
    <location>
        <begin position="398"/>
        <end position="416"/>
    </location>
</feature>
<dbReference type="OrthoDB" id="2565314at2759"/>
<feature type="compositionally biased region" description="Polar residues" evidence="1">
    <location>
        <begin position="186"/>
        <end position="197"/>
    </location>
</feature>
<protein>
    <submittedName>
        <fullName evidence="2">Uncharacterized protein</fullName>
    </submittedName>
</protein>
<proteinExistence type="predicted"/>
<feature type="region of interest" description="Disordered" evidence="1">
    <location>
        <begin position="573"/>
        <end position="625"/>
    </location>
</feature>
<sequence length="625" mass="66493">MPISPKQNPPQLPPSPNTQRPPTDTRQKPPRRVPRPLAPPGQHPSSAPSPPRSPDHPRGQVPPPVPSSPYGRTLAEAYADAHSHPHPHPHPSTSRTPSHAAWRPDGHAREKKPILDWITRKLTTARRTTISSHSTQYAAGERREKRSRLASMPRARGLGLSNTASHDSQRKREISMPPMTRADTLPSVSFSLDSAANTVERDRRREANNPYPSLPLSLAAGHNRHNRHLDAGAEDTTGMSMFSGTVSLSGEGSMRETEEEGGNYSRRSSRSAPFERDTHYSAVSGHGGSDWPADDDASLRPFPPSARGSPSQSSFLSRSTSVLYHKHLRASTLYSASSDGADLDGRDNEDGDAEDGDESSGRRVGRRRISRDGSTSTKPTTCISYDSGLGVAHIAHASTPPAAPSTASHTTPVFPIISPPVSPQPPPIPNDPLVHAPPHTPHHPSYNPHPSSSPDPNASTLTLASSSFALPAPPGQRRSDRPSSLVTSPSIITWAEPTSAPLSPPYPATGDRPLSVRTSTSYAHSLGTGGGHLSLHAPSISMSLRGLRGIGGAGPSGGFDGRADGDASVRAVRRKGSWESNESGWSWRGAAAAAVAQGQGPASVTERDGTELERVLESPRVIDVK</sequence>
<accession>A0A1E3KG75</accession>
<name>A0A1E3KG75_9TREE</name>
<dbReference type="EMBL" id="MEKH01000001">
    <property type="protein sequence ID" value="ODO11577.1"/>
    <property type="molecule type" value="Genomic_DNA"/>
</dbReference>
<feature type="compositionally biased region" description="Pro residues" evidence="1">
    <location>
        <begin position="7"/>
        <end position="16"/>
    </location>
</feature>
<feature type="region of interest" description="Disordered" evidence="1">
    <location>
        <begin position="398"/>
        <end position="461"/>
    </location>
</feature>
<feature type="region of interest" description="Disordered" evidence="1">
    <location>
        <begin position="467"/>
        <end position="486"/>
    </location>
</feature>
<feature type="region of interest" description="Disordered" evidence="1">
    <location>
        <begin position="1"/>
        <end position="316"/>
    </location>
</feature>
<feature type="compositionally biased region" description="Polar residues" evidence="1">
    <location>
        <begin position="237"/>
        <end position="250"/>
    </location>
</feature>
<feature type="compositionally biased region" description="Low complexity" evidence="1">
    <location>
        <begin position="578"/>
        <end position="602"/>
    </location>
</feature>
<feature type="compositionally biased region" description="Polar residues" evidence="1">
    <location>
        <begin position="121"/>
        <end position="137"/>
    </location>
</feature>
<feature type="compositionally biased region" description="Acidic residues" evidence="1">
    <location>
        <begin position="349"/>
        <end position="358"/>
    </location>
</feature>
<evidence type="ECO:0000256" key="1">
    <source>
        <dbReference type="SAM" id="MobiDB-lite"/>
    </source>
</evidence>
<dbReference type="AlphaFoldDB" id="A0A1E3KG75"/>
<feature type="compositionally biased region" description="Basic and acidic residues" evidence="1">
    <location>
        <begin position="605"/>
        <end position="625"/>
    </location>
</feature>
<gene>
    <name evidence="2" type="ORF">I350_00358</name>
</gene>
<dbReference type="Proteomes" id="UP000095149">
    <property type="component" value="Unassembled WGS sequence"/>
</dbReference>
<feature type="compositionally biased region" description="Basic and acidic residues" evidence="1">
    <location>
        <begin position="102"/>
        <end position="114"/>
    </location>
</feature>
<feature type="region of interest" description="Disordered" evidence="1">
    <location>
        <begin position="337"/>
        <end position="381"/>
    </location>
</feature>
<organism evidence="2 3">
    <name type="scientific">Cryptococcus amylolentus CBS 6273</name>
    <dbReference type="NCBI Taxonomy" id="1296118"/>
    <lineage>
        <taxon>Eukaryota</taxon>
        <taxon>Fungi</taxon>
        <taxon>Dikarya</taxon>
        <taxon>Basidiomycota</taxon>
        <taxon>Agaricomycotina</taxon>
        <taxon>Tremellomycetes</taxon>
        <taxon>Tremellales</taxon>
        <taxon>Cryptococcaceae</taxon>
        <taxon>Cryptococcus</taxon>
    </lineage>
</organism>
<feature type="compositionally biased region" description="Low complexity" evidence="1">
    <location>
        <begin position="443"/>
        <end position="461"/>
    </location>
</feature>
<feature type="compositionally biased region" description="Pro residues" evidence="1">
    <location>
        <begin position="36"/>
        <end position="52"/>
    </location>
</feature>
<evidence type="ECO:0000313" key="2">
    <source>
        <dbReference type="EMBL" id="ODO11577.1"/>
    </source>
</evidence>
<feature type="region of interest" description="Disordered" evidence="1">
    <location>
        <begin position="496"/>
        <end position="515"/>
    </location>
</feature>
<comment type="caution">
    <text evidence="2">The sequence shown here is derived from an EMBL/GenBank/DDBJ whole genome shotgun (WGS) entry which is preliminary data.</text>
</comment>